<feature type="compositionally biased region" description="Polar residues" evidence="1">
    <location>
        <begin position="251"/>
        <end position="267"/>
    </location>
</feature>
<dbReference type="AlphaFoldDB" id="A0AAD3S5K7"/>
<feature type="region of interest" description="Disordered" evidence="1">
    <location>
        <begin position="309"/>
        <end position="330"/>
    </location>
</feature>
<feature type="region of interest" description="Disordered" evidence="1">
    <location>
        <begin position="222"/>
        <end position="267"/>
    </location>
</feature>
<feature type="region of interest" description="Disordered" evidence="1">
    <location>
        <begin position="897"/>
        <end position="918"/>
    </location>
</feature>
<dbReference type="FunFam" id="3.10.20.90:FF:000154">
    <property type="entry name" value="Large proline-rich protein BAG6"/>
    <property type="match status" value="1"/>
</dbReference>
<feature type="region of interest" description="Disordered" evidence="1">
    <location>
        <begin position="703"/>
        <end position="731"/>
    </location>
</feature>
<feature type="domain" description="Ubiquitin-like" evidence="2">
    <location>
        <begin position="68"/>
        <end position="140"/>
    </location>
</feature>
<feature type="compositionally biased region" description="Polar residues" evidence="1">
    <location>
        <begin position="641"/>
        <end position="652"/>
    </location>
</feature>
<dbReference type="Gene3D" id="3.10.20.90">
    <property type="entry name" value="Phosphatidylinositol 3-kinase Catalytic Subunit, Chain A, domain 1"/>
    <property type="match status" value="1"/>
</dbReference>
<dbReference type="GO" id="GO:0051787">
    <property type="term" value="F:misfolded protein binding"/>
    <property type="evidence" value="ECO:0007669"/>
    <property type="project" value="TreeGrafter"/>
</dbReference>
<feature type="compositionally biased region" description="Polar residues" evidence="1">
    <location>
        <begin position="222"/>
        <end position="239"/>
    </location>
</feature>
<evidence type="ECO:0000256" key="1">
    <source>
        <dbReference type="SAM" id="MobiDB-lite"/>
    </source>
</evidence>
<dbReference type="PRINTS" id="PR00348">
    <property type="entry name" value="UBIQUITIN"/>
</dbReference>
<feature type="region of interest" description="Disordered" evidence="1">
    <location>
        <begin position="584"/>
        <end position="618"/>
    </location>
</feature>
<feature type="compositionally biased region" description="Polar residues" evidence="1">
    <location>
        <begin position="52"/>
        <end position="65"/>
    </location>
</feature>
<reference evidence="3" key="1">
    <citation type="submission" date="2023-05" db="EMBL/GenBank/DDBJ databases">
        <title>Nepenthes gracilis genome sequencing.</title>
        <authorList>
            <person name="Fukushima K."/>
        </authorList>
    </citation>
    <scope>NUCLEOTIDE SEQUENCE</scope>
    <source>
        <strain evidence="3">SING2019-196</strain>
    </source>
</reference>
<dbReference type="PANTHER" id="PTHR15204:SF5">
    <property type="entry name" value="LARGE PROLINE-RICH PROTEIN BAG6 ISOFORM X1"/>
    <property type="match status" value="1"/>
</dbReference>
<organism evidence="3 4">
    <name type="scientific">Nepenthes gracilis</name>
    <name type="common">Slender pitcher plant</name>
    <dbReference type="NCBI Taxonomy" id="150966"/>
    <lineage>
        <taxon>Eukaryota</taxon>
        <taxon>Viridiplantae</taxon>
        <taxon>Streptophyta</taxon>
        <taxon>Embryophyta</taxon>
        <taxon>Tracheophyta</taxon>
        <taxon>Spermatophyta</taxon>
        <taxon>Magnoliopsida</taxon>
        <taxon>eudicotyledons</taxon>
        <taxon>Gunneridae</taxon>
        <taxon>Pentapetalae</taxon>
        <taxon>Caryophyllales</taxon>
        <taxon>Nepenthaceae</taxon>
        <taxon>Nepenthes</taxon>
    </lineage>
</organism>
<evidence type="ECO:0000313" key="4">
    <source>
        <dbReference type="Proteomes" id="UP001279734"/>
    </source>
</evidence>
<dbReference type="SMART" id="SM00213">
    <property type="entry name" value="UBQ"/>
    <property type="match status" value="1"/>
</dbReference>
<feature type="region of interest" description="Disordered" evidence="1">
    <location>
        <begin position="631"/>
        <end position="652"/>
    </location>
</feature>
<name>A0AAD3S5K7_NEPGR</name>
<feature type="region of interest" description="Disordered" evidence="1">
    <location>
        <begin position="44"/>
        <end position="65"/>
    </location>
</feature>
<accession>A0AAD3S5K7</accession>
<dbReference type="GO" id="GO:0036503">
    <property type="term" value="P:ERAD pathway"/>
    <property type="evidence" value="ECO:0007669"/>
    <property type="project" value="TreeGrafter"/>
</dbReference>
<feature type="region of interest" description="Disordered" evidence="1">
    <location>
        <begin position="142"/>
        <end position="173"/>
    </location>
</feature>
<dbReference type="SUPFAM" id="SSF54236">
    <property type="entry name" value="Ubiquitin-like"/>
    <property type="match status" value="1"/>
</dbReference>
<dbReference type="Pfam" id="PF00240">
    <property type="entry name" value="ubiquitin"/>
    <property type="match status" value="1"/>
</dbReference>
<keyword evidence="4" id="KW-1185">Reference proteome</keyword>
<dbReference type="InterPro" id="IPR029071">
    <property type="entry name" value="Ubiquitin-like_domsf"/>
</dbReference>
<dbReference type="PANTHER" id="PTHR15204">
    <property type="entry name" value="LARGE PROLINE-RICH PROTEIN BAG6"/>
    <property type="match status" value="1"/>
</dbReference>
<evidence type="ECO:0000313" key="3">
    <source>
        <dbReference type="EMBL" id="GMH04655.1"/>
    </source>
</evidence>
<sequence>MPKRTLWKRRSPLSPRIGKLLSLLRSGINLKGFDCCKPSGLSMSMAEKHSNDNASTSEASNAGSGSTVELNIKTLDSQIFTFHVNSNMSVSSFKEKIAGEIGVPVEQQRLIFRGKVLKDDHLLSEYHVENGHTLHLVERQLVQSQTPSVTSSGETNPDNGGQANDGSAGAPRNRVGQISHSVVLGTFNVGDQGDGAVPDVTRVIGAVLNSLGIGNLTTANASAGAQTSTPSNVSGQPPQGTEAEAWHGNAGDQNSTGNQAQSGPFLSQPFQFPLTGVSLPLPSLHTPIPDSLSTLTDFINRMEGVLSRNGYRSDQSSTGLVDQPAVESPSNARGLPTLEALSIVLRHAQQLVGGGVSMMLSHIAGRLEREAGSTDPSVRSQIQTESVQAGLIMQHLGALFLELGRTMLTLRMGQSPAESGINAGPAVYISQSGPNPIMVQPFPLQTSPLFNATAASPTMGNIAPAGIIGNAPRHINIHIHAGTSHAPIASAVGARASSAEDAPGERSGVTASADSAPTRFFPVRNVVAGAVPARPTTITISPFSTAAQPIIGISTSQPPDSASLSSVMSEVNTRLRNFVGNMWAENQAPSGPHEVSAVQNSSTGSGGGGDTLIDHPMSVPAEGAVGISESHVPPQAEKEQPGSQQNSGSVLLSSQGESSCLVEASPCCSIEDLSMKPKEAPKEIEICDKSDNASDVPLGLGLGGLQLKRSRQSKLQPKSGDGGPSSALNQSHQVRVGSEQGVHSLAPLGSAVNMRDANDTATRQPPMTVAPTAAMPLEGQASDGQFDMMSMMSQFIQSPALNGLFSGLAARTGVASGDDLRNMFQQFTQNPAAMNTVNQLAQQLNRDDLQPMLGGLGSGQDGGLDFSRMVQQMMPIVSGALSGGSIHREWNPTVDLEQQQQNVNRRPSEQDSSYDQSSQIDIHEAIQGIMQQSSPQEVFHAVVQNAAHLYDSGGAHNELLNELCSDEGLANEFMEIFQRDLRLRFRDGGP</sequence>
<dbReference type="EMBL" id="BSYO01000005">
    <property type="protein sequence ID" value="GMH04655.1"/>
    <property type="molecule type" value="Genomic_DNA"/>
</dbReference>
<dbReference type="InterPro" id="IPR000626">
    <property type="entry name" value="Ubiquitin-like_dom"/>
</dbReference>
<protein>
    <recommendedName>
        <fullName evidence="2">Ubiquitin-like domain-containing protein</fullName>
    </recommendedName>
</protein>
<dbReference type="InterPro" id="IPR019956">
    <property type="entry name" value="Ubiquitin_dom"/>
</dbReference>
<dbReference type="PROSITE" id="PS50053">
    <property type="entry name" value="UBIQUITIN_2"/>
    <property type="match status" value="1"/>
</dbReference>
<feature type="compositionally biased region" description="Polar residues" evidence="1">
    <location>
        <begin position="142"/>
        <end position="165"/>
    </location>
</feature>
<comment type="caution">
    <text evidence="3">The sequence shown here is derived from an EMBL/GenBank/DDBJ whole genome shotgun (WGS) entry which is preliminary data.</text>
</comment>
<gene>
    <name evidence="3" type="ORF">Nepgr_006495</name>
</gene>
<evidence type="ECO:0000259" key="2">
    <source>
        <dbReference type="PROSITE" id="PS50053"/>
    </source>
</evidence>
<dbReference type="GO" id="GO:0031593">
    <property type="term" value="F:polyubiquitin modification-dependent protein binding"/>
    <property type="evidence" value="ECO:0007669"/>
    <property type="project" value="TreeGrafter"/>
</dbReference>
<feature type="compositionally biased region" description="Polar residues" evidence="1">
    <location>
        <begin position="310"/>
        <end position="320"/>
    </location>
</feature>
<proteinExistence type="predicted"/>
<dbReference type="GO" id="GO:0071818">
    <property type="term" value="C:BAT3 complex"/>
    <property type="evidence" value="ECO:0007669"/>
    <property type="project" value="TreeGrafter"/>
</dbReference>
<dbReference type="Proteomes" id="UP001279734">
    <property type="component" value="Unassembled WGS sequence"/>
</dbReference>